<feature type="domain" description="PUL" evidence="9">
    <location>
        <begin position="516"/>
        <end position="776"/>
    </location>
</feature>
<evidence type="ECO:0000259" key="8">
    <source>
        <dbReference type="PROSITE" id="PS51394"/>
    </source>
</evidence>
<dbReference type="InterPro" id="IPR036322">
    <property type="entry name" value="WD40_repeat_dom_sf"/>
</dbReference>
<dbReference type="InterPro" id="IPR020472">
    <property type="entry name" value="WD40_PAC1"/>
</dbReference>
<evidence type="ECO:0000256" key="7">
    <source>
        <dbReference type="SAM" id="MobiDB-lite"/>
    </source>
</evidence>
<dbReference type="PROSITE" id="PS51396">
    <property type="entry name" value="PUL"/>
    <property type="match status" value="1"/>
</dbReference>
<reference evidence="11" key="1">
    <citation type="submission" date="2025-08" db="UniProtKB">
        <authorList>
            <consortium name="RefSeq"/>
        </authorList>
    </citation>
    <scope>IDENTIFICATION</scope>
    <source>
        <tissue evidence="11">Whole organism</tissue>
    </source>
</reference>
<dbReference type="InterPro" id="IPR038122">
    <property type="entry name" value="PFU_sf"/>
</dbReference>
<keyword evidence="5" id="KW-0677">Repeat</keyword>
<keyword evidence="3" id="KW-0963">Cytoplasm</keyword>
<keyword evidence="10" id="KW-1185">Reference proteome</keyword>
<dbReference type="PANTHER" id="PTHR19849:SF0">
    <property type="entry name" value="PHOSPHOLIPASE A-2-ACTIVATING PROTEIN"/>
    <property type="match status" value="1"/>
</dbReference>
<evidence type="ECO:0000259" key="9">
    <source>
        <dbReference type="PROSITE" id="PS51396"/>
    </source>
</evidence>
<dbReference type="InterPro" id="IPR015155">
    <property type="entry name" value="PFU"/>
</dbReference>
<feature type="region of interest" description="Disordered" evidence="7">
    <location>
        <begin position="462"/>
        <end position="517"/>
    </location>
</feature>
<dbReference type="Pfam" id="PF00400">
    <property type="entry name" value="WD40"/>
    <property type="match status" value="7"/>
</dbReference>
<dbReference type="SUPFAM" id="SSF50978">
    <property type="entry name" value="WD40 repeat-like"/>
    <property type="match status" value="1"/>
</dbReference>
<comment type="similarity">
    <text evidence="2">Belongs to the WD repeat PLAP family.</text>
</comment>
<evidence type="ECO:0000256" key="4">
    <source>
        <dbReference type="ARBA" id="ARBA00022574"/>
    </source>
</evidence>
<name>A0A8B7NW64_HYAAZ</name>
<dbReference type="GeneID" id="108674548"/>
<protein>
    <submittedName>
        <fullName evidence="11">Phospholipase A-2-activating protein</fullName>
    </submittedName>
</protein>
<gene>
    <name evidence="11" type="primary">LOC108674548</name>
</gene>
<dbReference type="GO" id="GO:0043161">
    <property type="term" value="P:proteasome-mediated ubiquitin-dependent protein catabolic process"/>
    <property type="evidence" value="ECO:0007669"/>
    <property type="project" value="TreeGrafter"/>
</dbReference>
<dbReference type="Pfam" id="PF08324">
    <property type="entry name" value="PUL"/>
    <property type="match status" value="1"/>
</dbReference>
<dbReference type="OrthoDB" id="10265988at2759"/>
<feature type="repeat" description="WD" evidence="6">
    <location>
        <begin position="228"/>
        <end position="264"/>
    </location>
</feature>
<comment type="subcellular location">
    <subcellularLocation>
        <location evidence="1">Cytoplasm</location>
    </subcellularLocation>
</comment>
<feature type="repeat" description="WD" evidence="6">
    <location>
        <begin position="147"/>
        <end position="178"/>
    </location>
</feature>
<feature type="compositionally biased region" description="Low complexity" evidence="7">
    <location>
        <begin position="482"/>
        <end position="497"/>
    </location>
</feature>
<dbReference type="KEGG" id="hazt:108674548"/>
<dbReference type="PROSITE" id="PS50082">
    <property type="entry name" value="WD_REPEATS_2"/>
    <property type="match status" value="5"/>
</dbReference>
<feature type="repeat" description="WD" evidence="6">
    <location>
        <begin position="14"/>
        <end position="44"/>
    </location>
</feature>
<dbReference type="PANTHER" id="PTHR19849">
    <property type="entry name" value="PHOSPHOLIPASE A-2-ACTIVATING PROTEIN"/>
    <property type="match status" value="1"/>
</dbReference>
<dbReference type="Gene3D" id="2.130.10.10">
    <property type="entry name" value="YVTN repeat-like/Quinoprotein amine dehydrogenase"/>
    <property type="match status" value="1"/>
</dbReference>
<dbReference type="CDD" id="cd00200">
    <property type="entry name" value="WD40"/>
    <property type="match status" value="1"/>
</dbReference>
<dbReference type="InterPro" id="IPR001680">
    <property type="entry name" value="WD40_rpt"/>
</dbReference>
<dbReference type="AlphaFoldDB" id="A0A8B7NW64"/>
<feature type="repeat" description="WD" evidence="6">
    <location>
        <begin position="104"/>
        <end position="134"/>
    </location>
</feature>
<dbReference type="InterPro" id="IPR016024">
    <property type="entry name" value="ARM-type_fold"/>
</dbReference>
<feature type="domain" description="PFU" evidence="8">
    <location>
        <begin position="371"/>
        <end position="469"/>
    </location>
</feature>
<dbReference type="GO" id="GO:0005737">
    <property type="term" value="C:cytoplasm"/>
    <property type="evidence" value="ECO:0007669"/>
    <property type="project" value="UniProtKB-SubCell"/>
</dbReference>
<dbReference type="GO" id="GO:0005634">
    <property type="term" value="C:nucleus"/>
    <property type="evidence" value="ECO:0007669"/>
    <property type="project" value="TreeGrafter"/>
</dbReference>
<dbReference type="Proteomes" id="UP000694843">
    <property type="component" value="Unplaced"/>
</dbReference>
<dbReference type="RefSeq" id="XP_018017998.1">
    <property type="nucleotide sequence ID" value="XM_018162509.2"/>
</dbReference>
<evidence type="ECO:0000256" key="6">
    <source>
        <dbReference type="PROSITE-ProRule" id="PRU00221"/>
    </source>
</evidence>
<feature type="repeat" description="WD" evidence="6">
    <location>
        <begin position="187"/>
        <end position="227"/>
    </location>
</feature>
<dbReference type="InterPro" id="IPR011989">
    <property type="entry name" value="ARM-like"/>
</dbReference>
<sequence>MALASEEYRLHCTLRGHQSDVRSVATTAAGKILTASRDKSARLWLPQSGGYVSETEYTGHTGYVTSICSLHPSDQWPDGLTFTGSRDSTILVYNPSCVSALQQLKGHTDTVSCLVSSGGLLVSGSWDHTARLWSTTAADAFPCIAELKAHAGPLWAVALLPEGGGLLTAAADKLVYLWHQNKVAGKFSGHTDCVRDLAVINASSFLSCSNDASIRRWNIETSQCIDIFYGHTNFVYSLSLISDTSGSFRGFVSGSEDRTLRVWSASGNCRQTVHLPCQSAWSVAVLPNTDVVVGCSDGTCRIFTASCERAAAAEELQAYADEVAAAVRPAAAELGDIQKDKLPDKSALLRPGQKDGHTIMVREEGKVMCYSWSVLKGTWEAVGEVVGGTGGSSATSGKVLHQGKEYDYVFSVELDEGGSLKLPYNNSEDPYMVAQKFIDTHQLPQDHLDQVAQFIITNSKSAPSAAPASSFDPFTGGNRYIPGSGTSNGTSNSPSGGDPYTSVSSYSGAGRPHASSHYPQQKPLLFEACNEQGITAKFKETNKLVAEQVRLSESEVDDLLKGVFGSENATIVKTESLGPLEKALQWSNAEVWPSLDLLRLSLRSRELQERWIAGNKGSGIVNLLLMLLKPPSPANTQLLALRCLANLAAHEPGSQQLSNSADVIVSTVTELASFPNKNLEIAAATLLLNIAVILTLKTNDLSELCQVLSGLCTLLLTCRDEEAQYRALVGAGTVLARGSPECSQFANSLDLRPLLDTLSTSATPKVKECALHLTSALPA</sequence>
<dbReference type="PROSITE" id="PS50294">
    <property type="entry name" value="WD_REPEATS_REGION"/>
    <property type="match status" value="1"/>
</dbReference>
<proteinExistence type="inferred from homology"/>
<organism evidence="10 11">
    <name type="scientific">Hyalella azteca</name>
    <name type="common">Amphipod</name>
    <dbReference type="NCBI Taxonomy" id="294128"/>
    <lineage>
        <taxon>Eukaryota</taxon>
        <taxon>Metazoa</taxon>
        <taxon>Ecdysozoa</taxon>
        <taxon>Arthropoda</taxon>
        <taxon>Crustacea</taxon>
        <taxon>Multicrustacea</taxon>
        <taxon>Malacostraca</taxon>
        <taxon>Eumalacostraca</taxon>
        <taxon>Peracarida</taxon>
        <taxon>Amphipoda</taxon>
        <taxon>Senticaudata</taxon>
        <taxon>Talitrida</taxon>
        <taxon>Talitroidea</taxon>
        <taxon>Hyalellidae</taxon>
        <taxon>Hyalella</taxon>
    </lineage>
</organism>
<dbReference type="Gene3D" id="3.10.20.870">
    <property type="entry name" value="PFU (PLAA family ubiquitin binding), C-terminal domain"/>
    <property type="match status" value="1"/>
</dbReference>
<evidence type="ECO:0000256" key="5">
    <source>
        <dbReference type="ARBA" id="ARBA00022737"/>
    </source>
</evidence>
<dbReference type="GO" id="GO:0043130">
    <property type="term" value="F:ubiquitin binding"/>
    <property type="evidence" value="ECO:0007669"/>
    <property type="project" value="TreeGrafter"/>
</dbReference>
<keyword evidence="4 6" id="KW-0853">WD repeat</keyword>
<dbReference type="GO" id="GO:0010992">
    <property type="term" value="P:ubiquitin recycling"/>
    <property type="evidence" value="ECO:0007669"/>
    <property type="project" value="TreeGrafter"/>
</dbReference>
<dbReference type="InterPro" id="IPR015943">
    <property type="entry name" value="WD40/YVTN_repeat-like_dom_sf"/>
</dbReference>
<evidence type="ECO:0000313" key="11">
    <source>
        <dbReference type="RefSeq" id="XP_018017998.1"/>
    </source>
</evidence>
<dbReference type="SMART" id="SM00320">
    <property type="entry name" value="WD40"/>
    <property type="match status" value="7"/>
</dbReference>
<accession>A0A8B7NW64</accession>
<dbReference type="OMA" id="DKCIYYW"/>
<dbReference type="CTD" id="43978"/>
<dbReference type="Pfam" id="PF09070">
    <property type="entry name" value="PFU"/>
    <property type="match status" value="1"/>
</dbReference>
<evidence type="ECO:0000256" key="3">
    <source>
        <dbReference type="ARBA" id="ARBA00022490"/>
    </source>
</evidence>
<dbReference type="InterPro" id="IPR013535">
    <property type="entry name" value="PUL_dom"/>
</dbReference>
<evidence type="ECO:0000313" key="10">
    <source>
        <dbReference type="Proteomes" id="UP000694843"/>
    </source>
</evidence>
<dbReference type="Gene3D" id="1.25.10.10">
    <property type="entry name" value="Leucine-rich Repeat Variant"/>
    <property type="match status" value="1"/>
</dbReference>
<dbReference type="SUPFAM" id="SSF48371">
    <property type="entry name" value="ARM repeat"/>
    <property type="match status" value="1"/>
</dbReference>
<evidence type="ECO:0000256" key="2">
    <source>
        <dbReference type="ARBA" id="ARBA00008495"/>
    </source>
</evidence>
<dbReference type="PROSITE" id="PS51394">
    <property type="entry name" value="PFU"/>
    <property type="match status" value="1"/>
</dbReference>
<evidence type="ECO:0000256" key="1">
    <source>
        <dbReference type="ARBA" id="ARBA00004496"/>
    </source>
</evidence>
<dbReference type="PRINTS" id="PR00320">
    <property type="entry name" value="GPROTEINBRPT"/>
</dbReference>